<keyword evidence="5" id="KW-0353">Hemolymph clotting</keyword>
<proteinExistence type="predicted"/>
<evidence type="ECO:0000256" key="2">
    <source>
        <dbReference type="ARBA" id="ARBA00022670"/>
    </source>
</evidence>
<dbReference type="FunFam" id="2.40.10.10:FF:000120">
    <property type="entry name" value="Putative serine protease"/>
    <property type="match status" value="1"/>
</dbReference>
<feature type="domain" description="Peptidase S1" evidence="12">
    <location>
        <begin position="37"/>
        <end position="277"/>
    </location>
</feature>
<evidence type="ECO:0000313" key="13">
    <source>
        <dbReference type="Proteomes" id="UP000887577"/>
    </source>
</evidence>
<evidence type="ECO:0000256" key="5">
    <source>
        <dbReference type="ARBA" id="ARBA00022820"/>
    </source>
</evidence>
<keyword evidence="4 10" id="KW-0378">Hydrolase</keyword>
<dbReference type="SMART" id="SM00020">
    <property type="entry name" value="Tryp_SPc"/>
    <property type="match status" value="1"/>
</dbReference>
<sequence>MLNLFLLGFCVGTSLAALQDCGKTPISPDITKAANKIVGGEPAKPYSWPWQVDLCKVDDGDDKCNHVCGGSVIDEQWILSASHCKILTDVIPGKWFVKVGTYDYRDLDEPGEKIFNVSQVFTHPNYNNPYADSNDIALFKIDGKINFTKHIQPVCVPRNVSDIIHNGKSAYVTGWGTTSEGGEFSFKLKQVQVPFLDMSQCIKEYPGGIDDTMECAGKEGLDSCQGDSGGPLVTKHSDGRWFQAGIVSFGKGCAEEGFAGVYSSPSANCDFMASIIGYDICQ</sequence>
<dbReference type="PROSITE" id="PS50240">
    <property type="entry name" value="TRYPSIN_DOM"/>
    <property type="match status" value="1"/>
</dbReference>
<keyword evidence="3 11" id="KW-0732">Signal</keyword>
<comment type="catalytic activity">
    <reaction evidence="8">
        <text>Selective cleavage of 103-Arg-|-Ser-104 and 124-Ile-|-Ile-125 bonds in Limulus clotting factor B to form activated factor B. Cleavage of -Pro-Arg-|-Xaa- bonds in synthetic substrates.</text>
        <dbReference type="EC" id="3.4.21.84"/>
    </reaction>
</comment>
<dbReference type="PROSITE" id="PS00134">
    <property type="entry name" value="TRYPSIN_HIS"/>
    <property type="match status" value="1"/>
</dbReference>
<evidence type="ECO:0000256" key="6">
    <source>
        <dbReference type="ARBA" id="ARBA00022825"/>
    </source>
</evidence>
<dbReference type="Pfam" id="PF00089">
    <property type="entry name" value="Trypsin"/>
    <property type="match status" value="1"/>
</dbReference>
<feature type="signal peptide" evidence="11">
    <location>
        <begin position="1"/>
        <end position="16"/>
    </location>
</feature>
<keyword evidence="13" id="KW-1185">Reference proteome</keyword>
<reference evidence="14" key="1">
    <citation type="submission" date="2022-11" db="UniProtKB">
        <authorList>
            <consortium name="WormBaseParasite"/>
        </authorList>
    </citation>
    <scope>IDENTIFICATION</scope>
</reference>
<evidence type="ECO:0000256" key="9">
    <source>
        <dbReference type="ARBA" id="ARBA00066707"/>
    </source>
</evidence>
<dbReference type="InterPro" id="IPR001314">
    <property type="entry name" value="Peptidase_S1A"/>
</dbReference>
<evidence type="ECO:0000256" key="8">
    <source>
        <dbReference type="ARBA" id="ARBA00052079"/>
    </source>
</evidence>
<keyword evidence="2 10" id="KW-0645">Protease</keyword>
<dbReference type="Gene3D" id="2.40.10.10">
    <property type="entry name" value="Trypsin-like serine proteases"/>
    <property type="match status" value="2"/>
</dbReference>
<protein>
    <recommendedName>
        <fullName evidence="9">limulus clotting factor C</fullName>
        <ecNumber evidence="9">3.4.21.84</ecNumber>
    </recommendedName>
</protein>
<evidence type="ECO:0000256" key="1">
    <source>
        <dbReference type="ARBA" id="ARBA00022659"/>
    </source>
</evidence>
<dbReference type="CDD" id="cd00190">
    <property type="entry name" value="Tryp_SPc"/>
    <property type="match status" value="1"/>
</dbReference>
<feature type="chain" id="PRO_5037563148" description="limulus clotting factor C" evidence="11">
    <location>
        <begin position="17"/>
        <end position="282"/>
    </location>
</feature>
<evidence type="ECO:0000256" key="4">
    <source>
        <dbReference type="ARBA" id="ARBA00022801"/>
    </source>
</evidence>
<dbReference type="EC" id="3.4.21.84" evidence="9"/>
<dbReference type="GO" id="GO:0006508">
    <property type="term" value="P:proteolysis"/>
    <property type="evidence" value="ECO:0007669"/>
    <property type="project" value="UniProtKB-KW"/>
</dbReference>
<dbReference type="PANTHER" id="PTHR24252:SF7">
    <property type="entry name" value="HYALIN"/>
    <property type="match status" value="1"/>
</dbReference>
<keyword evidence="7" id="KW-1015">Disulfide bond</keyword>
<dbReference type="InterPro" id="IPR001254">
    <property type="entry name" value="Trypsin_dom"/>
</dbReference>
<name>A0A914Z8Y3_9BILA</name>
<evidence type="ECO:0000256" key="7">
    <source>
        <dbReference type="ARBA" id="ARBA00023157"/>
    </source>
</evidence>
<dbReference type="PRINTS" id="PR00722">
    <property type="entry name" value="CHYMOTRYPSIN"/>
</dbReference>
<organism evidence="13 14">
    <name type="scientific">Panagrolaimus superbus</name>
    <dbReference type="NCBI Taxonomy" id="310955"/>
    <lineage>
        <taxon>Eukaryota</taxon>
        <taxon>Metazoa</taxon>
        <taxon>Ecdysozoa</taxon>
        <taxon>Nematoda</taxon>
        <taxon>Chromadorea</taxon>
        <taxon>Rhabditida</taxon>
        <taxon>Tylenchina</taxon>
        <taxon>Panagrolaimomorpha</taxon>
        <taxon>Panagrolaimoidea</taxon>
        <taxon>Panagrolaimidae</taxon>
        <taxon>Panagrolaimus</taxon>
    </lineage>
</organism>
<dbReference type="GO" id="GO:0042381">
    <property type="term" value="P:hemolymph coagulation"/>
    <property type="evidence" value="ECO:0007669"/>
    <property type="project" value="UniProtKB-KW"/>
</dbReference>
<dbReference type="WBParaSite" id="PSU_v2.g6705.t1">
    <property type="protein sequence ID" value="PSU_v2.g6705.t1"/>
    <property type="gene ID" value="PSU_v2.g6705"/>
</dbReference>
<evidence type="ECO:0000256" key="3">
    <source>
        <dbReference type="ARBA" id="ARBA00022729"/>
    </source>
</evidence>
<keyword evidence="6 10" id="KW-0720">Serine protease</keyword>
<dbReference type="InterPro" id="IPR018114">
    <property type="entry name" value="TRYPSIN_HIS"/>
</dbReference>
<evidence type="ECO:0000256" key="11">
    <source>
        <dbReference type="SAM" id="SignalP"/>
    </source>
</evidence>
<evidence type="ECO:0000259" key="12">
    <source>
        <dbReference type="PROSITE" id="PS50240"/>
    </source>
</evidence>
<dbReference type="InterPro" id="IPR009003">
    <property type="entry name" value="Peptidase_S1_PA"/>
</dbReference>
<dbReference type="PROSITE" id="PS00135">
    <property type="entry name" value="TRYPSIN_SER"/>
    <property type="match status" value="1"/>
</dbReference>
<evidence type="ECO:0000313" key="14">
    <source>
        <dbReference type="WBParaSite" id="PSU_v2.g6705.t1"/>
    </source>
</evidence>
<dbReference type="AlphaFoldDB" id="A0A914Z8Y3"/>
<evidence type="ECO:0000256" key="10">
    <source>
        <dbReference type="RuleBase" id="RU363034"/>
    </source>
</evidence>
<dbReference type="SUPFAM" id="SSF50494">
    <property type="entry name" value="Trypsin-like serine proteases"/>
    <property type="match status" value="1"/>
</dbReference>
<dbReference type="InterPro" id="IPR043504">
    <property type="entry name" value="Peptidase_S1_PA_chymotrypsin"/>
</dbReference>
<accession>A0A914Z8Y3</accession>
<dbReference type="GO" id="GO:0004252">
    <property type="term" value="F:serine-type endopeptidase activity"/>
    <property type="evidence" value="ECO:0007669"/>
    <property type="project" value="InterPro"/>
</dbReference>
<dbReference type="Proteomes" id="UP000887577">
    <property type="component" value="Unplaced"/>
</dbReference>
<dbReference type="PANTHER" id="PTHR24252">
    <property type="entry name" value="ACROSIN-RELATED"/>
    <property type="match status" value="1"/>
</dbReference>
<dbReference type="InterPro" id="IPR033116">
    <property type="entry name" value="TRYPSIN_SER"/>
</dbReference>
<keyword evidence="1" id="KW-0768">Sushi</keyword>